<sequence>MLHVWLARFLAPLMILGLPLLGAWLDGQSLAPYLEFPPTPKAWDSKSFSWALFMVTTLVVVGAVVPLVIRVFSAEPPSPEGTAYPADFPRWGWWGVGIVAITWVLAWNRFSWFAPLQPYTFTLLWVGYIWVVNGLTFQRTGHCLVVDRPKQLLLLFPLSALFWWFFEYLNLFAQNWYYLGESSAPTAGIRDFLTASLPFSTVLPAVLSTRDLLASFPRLSAGLGNYHPVPVPFPRLLPWIILLVGGGGLLGIGLWPTYLFPAVWVAPILLIVALQSLTGGHTFFSPLTQGDWRPLWLPALAGLICGFFWEMWNEYSFSRWVYTIPQVHGFSLFEMPLLGYAGYLPFGLTCVATLDFFLPTRFDLHQFTYRQILKATPR</sequence>
<dbReference type="eggNOG" id="ENOG502Z88D">
    <property type="taxonomic scope" value="Bacteria"/>
</dbReference>
<feature type="transmembrane region" description="Helical" evidence="1">
    <location>
        <begin position="119"/>
        <end position="137"/>
    </location>
</feature>
<dbReference type="RefSeq" id="WP_013034288.1">
    <property type="nucleotide sequence ID" value="NC_013960.1"/>
</dbReference>
<keyword evidence="1" id="KW-1133">Transmembrane helix</keyword>
<feature type="transmembrane region" description="Helical" evidence="1">
    <location>
        <begin position="337"/>
        <end position="358"/>
    </location>
</feature>
<feature type="transmembrane region" description="Helical" evidence="1">
    <location>
        <begin position="6"/>
        <end position="27"/>
    </location>
</feature>
<organism evidence="2 3">
    <name type="scientific">Nitrosococcus halophilus (strain Nc4)</name>
    <dbReference type="NCBI Taxonomy" id="472759"/>
    <lineage>
        <taxon>Bacteria</taxon>
        <taxon>Pseudomonadati</taxon>
        <taxon>Pseudomonadota</taxon>
        <taxon>Gammaproteobacteria</taxon>
        <taxon>Chromatiales</taxon>
        <taxon>Chromatiaceae</taxon>
        <taxon>Nitrosococcus</taxon>
    </lineage>
</organism>
<dbReference type="HOGENOM" id="CLU_721425_0_0_6"/>
<feature type="transmembrane region" description="Helical" evidence="1">
    <location>
        <begin position="262"/>
        <end position="283"/>
    </location>
</feature>
<dbReference type="OrthoDB" id="9769532at2"/>
<evidence type="ECO:0000313" key="2">
    <source>
        <dbReference type="EMBL" id="ADE16439.1"/>
    </source>
</evidence>
<gene>
    <name evidence="2" type="ordered locus">Nhal_3410</name>
</gene>
<dbReference type="Proteomes" id="UP000001844">
    <property type="component" value="Chromosome"/>
</dbReference>
<dbReference type="EMBL" id="CP001798">
    <property type="protein sequence ID" value="ADE16439.1"/>
    <property type="molecule type" value="Genomic_DNA"/>
</dbReference>
<feature type="transmembrane region" description="Helical" evidence="1">
    <location>
        <begin position="91"/>
        <end position="107"/>
    </location>
</feature>
<evidence type="ECO:0000313" key="3">
    <source>
        <dbReference type="Proteomes" id="UP000001844"/>
    </source>
</evidence>
<dbReference type="AlphaFoldDB" id="D5C187"/>
<feature type="transmembrane region" description="Helical" evidence="1">
    <location>
        <begin position="48"/>
        <end position="71"/>
    </location>
</feature>
<dbReference type="STRING" id="472759.Nhal_3410"/>
<reference evidence="3" key="1">
    <citation type="submission" date="2010-04" db="EMBL/GenBank/DDBJ databases">
        <title>Complete genome sequence of Nitrosococcus halophilus Nc4, a salt-adapted, aerobic obligate ammonia-oxidizing sulfur purple bacterium.</title>
        <authorList>
            <consortium name="US DOE Joint Genome Institute"/>
            <person name="Campbell M.A."/>
            <person name="Malfatti S.A."/>
            <person name="Chain P.S.G."/>
            <person name="Heidelberg J.F."/>
            <person name="Ward B.B."/>
            <person name="Klotz M.G."/>
        </authorList>
    </citation>
    <scope>NUCLEOTIDE SEQUENCE [LARGE SCALE GENOMIC DNA]</scope>
    <source>
        <strain evidence="3">Nc4</strain>
    </source>
</reference>
<feature type="transmembrane region" description="Helical" evidence="1">
    <location>
        <begin position="295"/>
        <end position="312"/>
    </location>
</feature>
<accession>D5C187</accession>
<feature type="transmembrane region" description="Helical" evidence="1">
    <location>
        <begin position="152"/>
        <end position="173"/>
    </location>
</feature>
<feature type="transmembrane region" description="Helical" evidence="1">
    <location>
        <begin position="236"/>
        <end position="256"/>
    </location>
</feature>
<name>D5C187_NITHN</name>
<protein>
    <submittedName>
        <fullName evidence="2">Mechanosensitive small-conductance channel MscC</fullName>
    </submittedName>
</protein>
<dbReference type="KEGG" id="nhl:Nhal_3410"/>
<evidence type="ECO:0000256" key="1">
    <source>
        <dbReference type="SAM" id="Phobius"/>
    </source>
</evidence>
<keyword evidence="3" id="KW-1185">Reference proteome</keyword>
<keyword evidence="1" id="KW-0812">Transmembrane</keyword>
<proteinExistence type="predicted"/>
<keyword evidence="1" id="KW-0472">Membrane</keyword>